<gene>
    <name evidence="11" type="ORF">UCRPC4_g04439</name>
</gene>
<feature type="domain" description="Cytochrome b561" evidence="10">
    <location>
        <begin position="211"/>
        <end position="405"/>
    </location>
</feature>
<reference evidence="11 12" key="1">
    <citation type="submission" date="2015-05" db="EMBL/GenBank/DDBJ databases">
        <title>Distinctive expansion of gene families associated with plant cell wall degradation and secondary metabolism in the genomes of grapevine trunk pathogens.</title>
        <authorList>
            <person name="Lawrence D.P."/>
            <person name="Travadon R."/>
            <person name="Rolshausen P.E."/>
            <person name="Baumgartner K."/>
        </authorList>
    </citation>
    <scope>NUCLEOTIDE SEQUENCE [LARGE SCALE GENOMIC DNA]</scope>
    <source>
        <strain evidence="11">UCRPC4</strain>
    </source>
</reference>
<dbReference type="CDD" id="cd08760">
    <property type="entry name" value="Cyt_b561_FRRS1_like"/>
    <property type="match status" value="1"/>
</dbReference>
<dbReference type="PROSITE" id="PS50939">
    <property type="entry name" value="CYTOCHROME_B561"/>
    <property type="match status" value="1"/>
</dbReference>
<feature type="signal peptide" evidence="9">
    <location>
        <begin position="1"/>
        <end position="25"/>
    </location>
</feature>
<evidence type="ECO:0000256" key="3">
    <source>
        <dbReference type="ARBA" id="ARBA00022692"/>
    </source>
</evidence>
<feature type="compositionally biased region" description="Basic and acidic residues" evidence="7">
    <location>
        <begin position="480"/>
        <end position="495"/>
    </location>
</feature>
<evidence type="ECO:0000313" key="12">
    <source>
        <dbReference type="Proteomes" id="UP000053317"/>
    </source>
</evidence>
<proteinExistence type="predicted"/>
<dbReference type="SMART" id="SM00665">
    <property type="entry name" value="B561"/>
    <property type="match status" value="1"/>
</dbReference>
<dbReference type="InterPro" id="IPR015920">
    <property type="entry name" value="Cellobiose_DH-like_cyt"/>
</dbReference>
<dbReference type="Gene3D" id="2.60.40.1210">
    <property type="entry name" value="Cellobiose dehydrogenase, cytochrome domain"/>
    <property type="match status" value="1"/>
</dbReference>
<evidence type="ECO:0000256" key="2">
    <source>
        <dbReference type="ARBA" id="ARBA00022448"/>
    </source>
</evidence>
<evidence type="ECO:0000313" key="11">
    <source>
        <dbReference type="EMBL" id="KKY19738.1"/>
    </source>
</evidence>
<dbReference type="CDD" id="cd09630">
    <property type="entry name" value="CDH_like_cytochrome"/>
    <property type="match status" value="1"/>
</dbReference>
<keyword evidence="2" id="KW-0813">Transport</keyword>
<dbReference type="Proteomes" id="UP000053317">
    <property type="component" value="Unassembled WGS sequence"/>
</dbReference>
<feature type="compositionally biased region" description="Acidic residues" evidence="7">
    <location>
        <begin position="448"/>
        <end position="457"/>
    </location>
</feature>
<organism evidence="11 12">
    <name type="scientific">Phaeomoniella chlamydospora</name>
    <name type="common">Phaeoacremonium chlamydosporum</name>
    <dbReference type="NCBI Taxonomy" id="158046"/>
    <lineage>
        <taxon>Eukaryota</taxon>
        <taxon>Fungi</taxon>
        <taxon>Dikarya</taxon>
        <taxon>Ascomycota</taxon>
        <taxon>Pezizomycotina</taxon>
        <taxon>Eurotiomycetes</taxon>
        <taxon>Chaetothyriomycetidae</taxon>
        <taxon>Phaeomoniellales</taxon>
        <taxon>Phaeomoniellaceae</taxon>
        <taxon>Phaeomoniella</taxon>
    </lineage>
</organism>
<evidence type="ECO:0000256" key="9">
    <source>
        <dbReference type="SAM" id="SignalP"/>
    </source>
</evidence>
<feature type="region of interest" description="Disordered" evidence="7">
    <location>
        <begin position="444"/>
        <end position="495"/>
    </location>
</feature>
<evidence type="ECO:0000256" key="7">
    <source>
        <dbReference type="SAM" id="MobiDB-lite"/>
    </source>
</evidence>
<evidence type="ECO:0000256" key="1">
    <source>
        <dbReference type="ARBA" id="ARBA00004370"/>
    </source>
</evidence>
<feature type="transmembrane region" description="Helical" evidence="8">
    <location>
        <begin position="352"/>
        <end position="371"/>
    </location>
</feature>
<name>A0A0G2G7R0_PHACM</name>
<protein>
    <submittedName>
        <fullName evidence="11">Putative cellobiose dehydrogenase</fullName>
    </submittedName>
</protein>
<feature type="transmembrane region" description="Helical" evidence="8">
    <location>
        <begin position="311"/>
        <end position="331"/>
    </location>
</feature>
<evidence type="ECO:0000256" key="4">
    <source>
        <dbReference type="ARBA" id="ARBA00022982"/>
    </source>
</evidence>
<evidence type="ECO:0000256" key="6">
    <source>
        <dbReference type="ARBA" id="ARBA00023136"/>
    </source>
</evidence>
<keyword evidence="9" id="KW-0732">Signal</keyword>
<evidence type="ECO:0000256" key="5">
    <source>
        <dbReference type="ARBA" id="ARBA00022989"/>
    </source>
</evidence>
<sequence length="495" mass="55404">MACVSGISKILLVFVLLIHPWSVWANPVQFCKSASDYNFCFALESYKNATTGELDAYMTFQTTRETSSALGWVGVGFGNVMEGSLMFIMYGDPKSKTGPTLSIRTTPGHNQPTVLEAETIPQLHVADTSYANTKDSPQNILTAHIICYSCEKRLGRPEGQPFQSFIWAVNPTQDFDNNFADNVDLKMHSHESGFGNFYAEMSKSIAADKSIASVPAITNTKSNTATQETPPPGTPAALKASTRTFRSQMWAVHGILMTISFYFLYPLGIIVMRGGLPRAVRLHWVIQAIATITATTGSLIGIMLSRRFIRWHQYIGCFVLFAVLMQSLLGWRHHITYLRTKQKTWMSKIHVWLGHIILLLGWLELIMGMVLKHWSYLSIMATISFIMIESGAVFFSPVLVSYAQNYRSLDTFTNLKSGRRNTNPPNDEEEEYFALEDRDHDRDYAIGSEEDDDDDDQVYSQEAHGAMPATGLMSGIPAKGLEDDGGKDQRTWLPK</sequence>
<keyword evidence="6 8" id="KW-0472">Membrane</keyword>
<evidence type="ECO:0000259" key="10">
    <source>
        <dbReference type="PROSITE" id="PS50939"/>
    </source>
</evidence>
<dbReference type="Pfam" id="PF16010">
    <property type="entry name" value="CDH-cyt"/>
    <property type="match status" value="1"/>
</dbReference>
<dbReference type="Pfam" id="PF03188">
    <property type="entry name" value="Cytochrom_B561"/>
    <property type="match status" value="1"/>
</dbReference>
<evidence type="ECO:0000256" key="8">
    <source>
        <dbReference type="SAM" id="Phobius"/>
    </source>
</evidence>
<keyword evidence="12" id="KW-1185">Reference proteome</keyword>
<comment type="subcellular location">
    <subcellularLocation>
        <location evidence="1">Membrane</location>
    </subcellularLocation>
</comment>
<dbReference type="OrthoDB" id="19261at2759"/>
<dbReference type="SUPFAM" id="SSF49344">
    <property type="entry name" value="CBD9-like"/>
    <property type="match status" value="1"/>
</dbReference>
<feature type="transmembrane region" description="Helical" evidence="8">
    <location>
        <begin position="284"/>
        <end position="305"/>
    </location>
</feature>
<feature type="transmembrane region" description="Helical" evidence="8">
    <location>
        <begin position="250"/>
        <end position="272"/>
    </location>
</feature>
<dbReference type="GO" id="GO:0016020">
    <property type="term" value="C:membrane"/>
    <property type="evidence" value="ECO:0007669"/>
    <property type="project" value="UniProtKB-SubCell"/>
</dbReference>
<comment type="caution">
    <text evidence="11">The sequence shown here is derived from an EMBL/GenBank/DDBJ whole genome shotgun (WGS) entry which is preliminary data.</text>
</comment>
<feature type="transmembrane region" description="Helical" evidence="8">
    <location>
        <begin position="377"/>
        <end position="400"/>
    </location>
</feature>
<keyword evidence="4" id="KW-0249">Electron transport</keyword>
<dbReference type="PANTHER" id="PTHR47797:SF3">
    <property type="entry name" value="CYTOCHROME B561 DOMAIN-CONTAINING PROTEIN"/>
    <property type="match status" value="1"/>
</dbReference>
<feature type="chain" id="PRO_5002544542" evidence="9">
    <location>
        <begin position="26"/>
        <end position="495"/>
    </location>
</feature>
<dbReference type="Gene3D" id="1.20.120.1770">
    <property type="match status" value="1"/>
</dbReference>
<keyword evidence="3 8" id="KW-0812">Transmembrane</keyword>
<dbReference type="AlphaFoldDB" id="A0A0G2G7R0"/>
<keyword evidence="5 8" id="KW-1133">Transmembrane helix</keyword>
<dbReference type="EMBL" id="LCWF01000106">
    <property type="protein sequence ID" value="KKY19738.1"/>
    <property type="molecule type" value="Genomic_DNA"/>
</dbReference>
<dbReference type="InterPro" id="IPR006593">
    <property type="entry name" value="Cyt_b561/ferric_Rdtase_TM"/>
</dbReference>
<accession>A0A0G2G7R0</accession>
<reference evidence="11 12" key="2">
    <citation type="submission" date="2015-05" db="EMBL/GenBank/DDBJ databases">
        <authorList>
            <person name="Morales-Cruz A."/>
            <person name="Amrine K.C."/>
            <person name="Cantu D."/>
        </authorList>
    </citation>
    <scope>NUCLEOTIDE SEQUENCE [LARGE SCALE GENOMIC DNA]</scope>
    <source>
        <strain evidence="11">UCRPC4</strain>
    </source>
</reference>
<dbReference type="PANTHER" id="PTHR47797">
    <property type="entry name" value="DEHYDROGENASE, PUTATIVE (AFU_ORTHOLOGUE AFUA_8G05805)-RELATED"/>
    <property type="match status" value="1"/>
</dbReference>